<gene>
    <name evidence="6" type="ORF">Q4T40_15380</name>
</gene>
<dbReference type="EMBL" id="JAUOZS010000001">
    <property type="protein sequence ID" value="MDT8902630.1"/>
    <property type="molecule type" value="Genomic_DNA"/>
</dbReference>
<accession>A0ABU3P0S2</accession>
<evidence type="ECO:0000256" key="1">
    <source>
        <dbReference type="ARBA" id="ARBA00023015"/>
    </source>
</evidence>
<evidence type="ECO:0000256" key="3">
    <source>
        <dbReference type="ARBA" id="ARBA00023163"/>
    </source>
</evidence>
<proteinExistence type="predicted"/>
<dbReference type="InterPro" id="IPR023187">
    <property type="entry name" value="Tscrpt_reg_MarR-type_CS"/>
</dbReference>
<keyword evidence="7" id="KW-1185">Reference proteome</keyword>
<sequence>MKEFDTDSLRETLRVMIRRLGFLHKSGAGCYGLTMGQCHAIIEIGAAKRIPIARLAESLNLDASTATRNVDTLERAGLVVREPSTDDRRVSLLSLTEEGINRLNKINVGMNRYYGQVLANIPQAKLPIVAEGLELFVSALNPMLLDEEASSCCEAKGKSKQNIKNRRSNNVSGWNA</sequence>
<evidence type="ECO:0000256" key="4">
    <source>
        <dbReference type="SAM" id="MobiDB-lite"/>
    </source>
</evidence>
<dbReference type="PANTHER" id="PTHR42756">
    <property type="entry name" value="TRANSCRIPTIONAL REGULATOR, MARR"/>
    <property type="match status" value="1"/>
</dbReference>
<reference evidence="6 7" key="1">
    <citation type="submission" date="2023-07" db="EMBL/GenBank/DDBJ databases">
        <title>The novel representative of Negativicutes class, Anaeroselena agilis gen. nov. sp. nov.</title>
        <authorList>
            <person name="Prokofeva M.I."/>
            <person name="Elcheninov A.G."/>
            <person name="Klyukina A."/>
            <person name="Kublanov I.V."/>
            <person name="Frolov E.N."/>
            <person name="Podosokorskaya O.A."/>
        </authorList>
    </citation>
    <scope>NUCLEOTIDE SEQUENCE [LARGE SCALE GENOMIC DNA]</scope>
    <source>
        <strain evidence="6 7">4137-cl</strain>
    </source>
</reference>
<evidence type="ECO:0000259" key="5">
    <source>
        <dbReference type="PROSITE" id="PS50995"/>
    </source>
</evidence>
<dbReference type="PROSITE" id="PS50995">
    <property type="entry name" value="HTH_MARR_2"/>
    <property type="match status" value="1"/>
</dbReference>
<name>A0ABU3P0S2_9FIRM</name>
<dbReference type="InterPro" id="IPR036388">
    <property type="entry name" value="WH-like_DNA-bd_sf"/>
</dbReference>
<organism evidence="6 7">
    <name type="scientific">Anaeroselena agilis</name>
    <dbReference type="NCBI Taxonomy" id="3063788"/>
    <lineage>
        <taxon>Bacteria</taxon>
        <taxon>Bacillati</taxon>
        <taxon>Bacillota</taxon>
        <taxon>Negativicutes</taxon>
        <taxon>Acetonemataceae</taxon>
        <taxon>Anaeroselena</taxon>
    </lineage>
</organism>
<dbReference type="InterPro" id="IPR000835">
    <property type="entry name" value="HTH_MarR-typ"/>
</dbReference>
<dbReference type="CDD" id="cd00090">
    <property type="entry name" value="HTH_ARSR"/>
    <property type="match status" value="1"/>
</dbReference>
<dbReference type="RefSeq" id="WP_413781107.1">
    <property type="nucleotide sequence ID" value="NZ_JAUOZS010000001.1"/>
</dbReference>
<dbReference type="Gene3D" id="1.10.10.10">
    <property type="entry name" value="Winged helix-like DNA-binding domain superfamily/Winged helix DNA-binding domain"/>
    <property type="match status" value="1"/>
</dbReference>
<keyword evidence="2" id="KW-0238">DNA-binding</keyword>
<dbReference type="SUPFAM" id="SSF46785">
    <property type="entry name" value="Winged helix' DNA-binding domain"/>
    <property type="match status" value="1"/>
</dbReference>
<keyword evidence="3" id="KW-0804">Transcription</keyword>
<dbReference type="InterPro" id="IPR036390">
    <property type="entry name" value="WH_DNA-bd_sf"/>
</dbReference>
<evidence type="ECO:0000313" key="6">
    <source>
        <dbReference type="EMBL" id="MDT8902630.1"/>
    </source>
</evidence>
<keyword evidence="1" id="KW-0805">Transcription regulation</keyword>
<evidence type="ECO:0000256" key="2">
    <source>
        <dbReference type="ARBA" id="ARBA00023125"/>
    </source>
</evidence>
<dbReference type="PROSITE" id="PS01117">
    <property type="entry name" value="HTH_MARR_1"/>
    <property type="match status" value="1"/>
</dbReference>
<dbReference type="Pfam" id="PF01047">
    <property type="entry name" value="MarR"/>
    <property type="match status" value="1"/>
</dbReference>
<feature type="compositionally biased region" description="Basic residues" evidence="4">
    <location>
        <begin position="158"/>
        <end position="167"/>
    </location>
</feature>
<dbReference type="PANTHER" id="PTHR42756:SF1">
    <property type="entry name" value="TRANSCRIPTIONAL REPRESSOR OF EMRAB OPERON"/>
    <property type="match status" value="1"/>
</dbReference>
<dbReference type="InterPro" id="IPR011991">
    <property type="entry name" value="ArsR-like_HTH"/>
</dbReference>
<feature type="region of interest" description="Disordered" evidence="4">
    <location>
        <begin position="155"/>
        <end position="176"/>
    </location>
</feature>
<dbReference type="PRINTS" id="PR00598">
    <property type="entry name" value="HTHMARR"/>
</dbReference>
<comment type="caution">
    <text evidence="6">The sequence shown here is derived from an EMBL/GenBank/DDBJ whole genome shotgun (WGS) entry which is preliminary data.</text>
</comment>
<feature type="domain" description="HTH marR-type" evidence="5">
    <location>
        <begin position="6"/>
        <end position="145"/>
    </location>
</feature>
<protein>
    <submittedName>
        <fullName evidence="6">MarR family transcriptional regulator</fullName>
    </submittedName>
</protein>
<dbReference type="SMART" id="SM00347">
    <property type="entry name" value="HTH_MARR"/>
    <property type="match status" value="1"/>
</dbReference>
<evidence type="ECO:0000313" key="7">
    <source>
        <dbReference type="Proteomes" id="UP001254848"/>
    </source>
</evidence>
<dbReference type="Proteomes" id="UP001254848">
    <property type="component" value="Unassembled WGS sequence"/>
</dbReference>